<dbReference type="Pfam" id="PF12048">
    <property type="entry name" value="DUF3530"/>
    <property type="match status" value="2"/>
</dbReference>
<dbReference type="Proteomes" id="UP000641152">
    <property type="component" value="Unassembled WGS sequence"/>
</dbReference>
<dbReference type="InterPro" id="IPR029058">
    <property type="entry name" value="AB_hydrolase_fold"/>
</dbReference>
<sequence length="260" mass="28962">MFAMRNASLFTALLLVSTSVFATDSRREQDFATAIQQQLSMGQAIWLKSADKTFLAIFTEAEKTDNSQVAIVLHDMGEHPDAKPLIHRLRTTLPMHNWATLALQMPVRESGAQAEDYYPLFEEAHGRIDAAVEHLLKNDAKHIAIVGYGMGALMAASRLADKPNDVAALVSISLPLPPTTATQAQSLDLIKKVQLPFLDVYAEFDLAAVLDSARQRRMAGKDNPVYRQIKMDGEDHGYQQDYDLLVKRVYSWLTTTVSED</sequence>
<comment type="caution">
    <text evidence="2">The sequence shown here is derived from an EMBL/GenBank/DDBJ whole genome shotgun (WGS) entry which is preliminary data.</text>
</comment>
<evidence type="ECO:0000256" key="1">
    <source>
        <dbReference type="SAM" id="SignalP"/>
    </source>
</evidence>
<gene>
    <name evidence="2" type="ORF">EBB_24185</name>
</gene>
<keyword evidence="3" id="KW-1185">Reference proteome</keyword>
<evidence type="ECO:0000313" key="3">
    <source>
        <dbReference type="Proteomes" id="UP000641152"/>
    </source>
</evidence>
<name>A0ABR9DK93_9GAMM</name>
<dbReference type="InterPro" id="IPR022529">
    <property type="entry name" value="DUF3530"/>
</dbReference>
<accession>A0ABR9DK93</accession>
<feature type="signal peptide" evidence="1">
    <location>
        <begin position="1"/>
        <end position="22"/>
    </location>
</feature>
<feature type="chain" id="PRO_5045717174" evidence="1">
    <location>
        <begin position="23"/>
        <end position="260"/>
    </location>
</feature>
<evidence type="ECO:0000313" key="2">
    <source>
        <dbReference type="EMBL" id="MBD9363528.1"/>
    </source>
</evidence>
<organism evidence="2 3">
    <name type="scientific">Methylomonas fluvii</name>
    <dbReference type="NCBI Taxonomy" id="1854564"/>
    <lineage>
        <taxon>Bacteria</taxon>
        <taxon>Pseudomonadati</taxon>
        <taxon>Pseudomonadota</taxon>
        <taxon>Gammaproteobacteria</taxon>
        <taxon>Methylococcales</taxon>
        <taxon>Methylococcaceae</taxon>
        <taxon>Methylomonas</taxon>
    </lineage>
</organism>
<proteinExistence type="predicted"/>
<protein>
    <submittedName>
        <fullName evidence="2">DUF3530 family protein</fullName>
    </submittedName>
</protein>
<keyword evidence="1" id="KW-0732">Signal</keyword>
<reference evidence="2 3" key="1">
    <citation type="submission" date="2020-09" db="EMBL/GenBank/DDBJ databases">
        <title>Methylomonas albis sp. nov. and Methylomonas fluvii sp. nov.: Two cold-adapted methanotrophs from the River Elbe and an amended description of Methylovulum psychrotolerans strain Eb1.</title>
        <authorList>
            <person name="Bussmann I.K."/>
            <person name="Klings K.-W."/>
            <person name="Warnstedt J."/>
            <person name="Hoppert M."/>
            <person name="Saborowski A."/>
            <person name="Horn F."/>
            <person name="Liebner S."/>
        </authorList>
    </citation>
    <scope>NUCLEOTIDE SEQUENCE [LARGE SCALE GENOMIC DNA]</scope>
    <source>
        <strain evidence="2 3">EbB</strain>
    </source>
</reference>
<dbReference type="EMBL" id="JACXST010000003">
    <property type="protein sequence ID" value="MBD9363528.1"/>
    <property type="molecule type" value="Genomic_DNA"/>
</dbReference>
<dbReference type="Gene3D" id="3.40.50.1820">
    <property type="entry name" value="alpha/beta hydrolase"/>
    <property type="match status" value="1"/>
</dbReference>
<dbReference type="SUPFAM" id="SSF53474">
    <property type="entry name" value="alpha/beta-Hydrolases"/>
    <property type="match status" value="1"/>
</dbReference>